<evidence type="ECO:0000256" key="11">
    <source>
        <dbReference type="HAMAP-Rule" id="MF_00276"/>
    </source>
</evidence>
<evidence type="ECO:0000256" key="7">
    <source>
        <dbReference type="ARBA" id="ARBA00022958"/>
    </source>
</evidence>
<dbReference type="GO" id="GO:0008556">
    <property type="term" value="F:P-type potassium transmembrane transporter activity"/>
    <property type="evidence" value="ECO:0007669"/>
    <property type="project" value="InterPro"/>
</dbReference>
<dbReference type="RefSeq" id="WP_085178296.1">
    <property type="nucleotide sequence ID" value="NZ_LQPC01000073.1"/>
</dbReference>
<evidence type="ECO:0000313" key="13">
    <source>
        <dbReference type="Proteomes" id="UP000193622"/>
    </source>
</evidence>
<evidence type="ECO:0000256" key="3">
    <source>
        <dbReference type="ARBA" id="ARBA00022538"/>
    </source>
</evidence>
<dbReference type="Proteomes" id="UP000193622">
    <property type="component" value="Unassembled WGS sequence"/>
</dbReference>
<dbReference type="HAMAP" id="MF_00276">
    <property type="entry name" value="KdpC"/>
    <property type="match status" value="1"/>
</dbReference>
<evidence type="ECO:0000256" key="8">
    <source>
        <dbReference type="ARBA" id="ARBA00022989"/>
    </source>
</evidence>
<gene>
    <name evidence="11" type="primary">kdpC</name>
    <name evidence="12" type="ORF">AWC12_28860</name>
</gene>
<keyword evidence="5 11" id="KW-0547">Nucleotide-binding</keyword>
<evidence type="ECO:0000256" key="6">
    <source>
        <dbReference type="ARBA" id="ARBA00022840"/>
    </source>
</evidence>
<comment type="similarity">
    <text evidence="11">Belongs to the KdpC family.</text>
</comment>
<evidence type="ECO:0000256" key="10">
    <source>
        <dbReference type="ARBA" id="ARBA00023136"/>
    </source>
</evidence>
<evidence type="ECO:0000256" key="4">
    <source>
        <dbReference type="ARBA" id="ARBA00022692"/>
    </source>
</evidence>
<protein>
    <recommendedName>
        <fullName evidence="11">Potassium-transporting ATPase KdpC subunit</fullName>
    </recommendedName>
    <alternativeName>
        <fullName evidence="11">ATP phosphohydrolase [potassium-transporting] C chain</fullName>
    </alternativeName>
    <alternativeName>
        <fullName evidence="11">Potassium-binding and translocating subunit C</fullName>
    </alternativeName>
    <alternativeName>
        <fullName evidence="11">Potassium-translocating ATPase C chain</fullName>
    </alternativeName>
</protein>
<keyword evidence="9 11" id="KW-0406">Ion transport</keyword>
<accession>A0A1X1W545</accession>
<dbReference type="AlphaFoldDB" id="A0A1X1W545"/>
<keyword evidence="2 11" id="KW-1003">Cell membrane</keyword>
<dbReference type="PANTHER" id="PTHR30042">
    <property type="entry name" value="POTASSIUM-TRANSPORTING ATPASE C CHAIN"/>
    <property type="match status" value="1"/>
</dbReference>
<evidence type="ECO:0000256" key="1">
    <source>
        <dbReference type="ARBA" id="ARBA00022448"/>
    </source>
</evidence>
<evidence type="ECO:0000313" key="12">
    <source>
        <dbReference type="EMBL" id="ORV81661.1"/>
    </source>
</evidence>
<keyword evidence="7 11" id="KW-0630">Potassium</keyword>
<comment type="subcellular location">
    <subcellularLocation>
        <location evidence="11">Cell membrane</location>
        <topology evidence="11">Single-pass membrane protein</topology>
    </subcellularLocation>
</comment>
<dbReference type="Pfam" id="PF02669">
    <property type="entry name" value="KdpC"/>
    <property type="match status" value="2"/>
</dbReference>
<dbReference type="PANTHER" id="PTHR30042:SF2">
    <property type="entry name" value="POTASSIUM-TRANSPORTING ATPASE KDPC SUBUNIT"/>
    <property type="match status" value="1"/>
</dbReference>
<comment type="function">
    <text evidence="11">Part of the high-affinity ATP-driven potassium transport (or Kdp) system, which catalyzes the hydrolysis of ATP coupled with the electrogenic transport of potassium into the cytoplasm. This subunit acts as a catalytic chaperone that increases the ATP-binding affinity of the ATP-hydrolyzing subunit KdpB by the formation of a transient KdpB/KdpC/ATP ternary complex.</text>
</comment>
<proteinExistence type="inferred from homology"/>
<dbReference type="GO" id="GO:0005524">
    <property type="term" value="F:ATP binding"/>
    <property type="evidence" value="ECO:0007669"/>
    <property type="project" value="UniProtKB-UniRule"/>
</dbReference>
<keyword evidence="3 11" id="KW-0633">Potassium transport</keyword>
<keyword evidence="1 11" id="KW-0813">Transport</keyword>
<feature type="transmembrane region" description="Helical" evidence="11">
    <location>
        <begin position="12"/>
        <end position="36"/>
    </location>
</feature>
<keyword evidence="4 11" id="KW-0812">Transmembrane</keyword>
<organism evidence="12 13">
    <name type="scientific">Mycolicibacterium iranicum</name>
    <name type="common">Mycobacterium iranicum</name>
    <dbReference type="NCBI Taxonomy" id="912594"/>
    <lineage>
        <taxon>Bacteria</taxon>
        <taxon>Bacillati</taxon>
        <taxon>Actinomycetota</taxon>
        <taxon>Actinomycetes</taxon>
        <taxon>Mycobacteriales</taxon>
        <taxon>Mycobacteriaceae</taxon>
        <taxon>Mycolicibacterium</taxon>
    </lineage>
</organism>
<dbReference type="GO" id="GO:0005886">
    <property type="term" value="C:plasma membrane"/>
    <property type="evidence" value="ECO:0007669"/>
    <property type="project" value="UniProtKB-SubCell"/>
</dbReference>
<name>A0A1X1W545_MYCIR</name>
<evidence type="ECO:0000256" key="5">
    <source>
        <dbReference type="ARBA" id="ARBA00022741"/>
    </source>
</evidence>
<keyword evidence="10 11" id="KW-0472">Membrane</keyword>
<keyword evidence="6 11" id="KW-0067">ATP-binding</keyword>
<reference evidence="12 13" key="1">
    <citation type="submission" date="2016-01" db="EMBL/GenBank/DDBJ databases">
        <title>The new phylogeny of the genus Mycobacterium.</title>
        <authorList>
            <person name="Tarcisio F."/>
            <person name="Conor M."/>
            <person name="Antonella G."/>
            <person name="Elisabetta G."/>
            <person name="Giulia F.S."/>
            <person name="Sara T."/>
            <person name="Anna F."/>
            <person name="Clotilde B."/>
            <person name="Roberto B."/>
            <person name="Veronica D.S."/>
            <person name="Fabio R."/>
            <person name="Monica P."/>
            <person name="Olivier J."/>
            <person name="Enrico T."/>
            <person name="Nicola S."/>
        </authorList>
    </citation>
    <scope>NUCLEOTIDE SEQUENCE [LARGE SCALE GENOMIC DNA]</scope>
    <source>
        <strain evidence="12 13">DSM 45541</strain>
    </source>
</reference>
<evidence type="ECO:0000256" key="9">
    <source>
        <dbReference type="ARBA" id="ARBA00023065"/>
    </source>
</evidence>
<keyword evidence="8 11" id="KW-1133">Transmembrane helix</keyword>
<dbReference type="InterPro" id="IPR003820">
    <property type="entry name" value="KdpC"/>
</dbReference>
<evidence type="ECO:0000256" key="2">
    <source>
        <dbReference type="ARBA" id="ARBA00022475"/>
    </source>
</evidence>
<comment type="subunit">
    <text evidence="11">The system is composed of three essential subunits: KdpA, KdpB and KdpC.</text>
</comment>
<comment type="caution">
    <text evidence="12">The sequence shown here is derived from an EMBL/GenBank/DDBJ whole genome shotgun (WGS) entry which is preliminary data.</text>
</comment>
<sequence>MKFSVLVRQHFAALRALLVLTVITGLAYPVLVWAIAQLPGLDTKANGSIVEVDGKALGSNLIGQLFTDADGNPLPQYFQSRPSAAGDGYAPLSTSASNLGPEDIVDTADRTSLLTAVCSRSLAVGELDGANGARPFCTGDGVGAVLSVIGPRDAAGNVVNPTRVVSVNQLCENTTTPFLDTYEGVRVQCNDGSDFSQGQIVAIRGAAPADPAVPADAVTASGSGLDPHISPAYAELQVNRVAEARGISADEVRALVADHTEGRWLGFLGEPRVNVLELNLALDSRG</sequence>
<dbReference type="EMBL" id="LQPC01000073">
    <property type="protein sequence ID" value="ORV81661.1"/>
    <property type="molecule type" value="Genomic_DNA"/>
</dbReference>